<dbReference type="EMBL" id="CM004388">
    <property type="protein sequence ID" value="KAG8659484.1"/>
    <property type="molecule type" value="Genomic_DNA"/>
</dbReference>
<reference evidence="2" key="1">
    <citation type="journal article" date="2016" name="Nat. Biotechnol.">
        <title>Sequencing wild and cultivated cassava and related species reveals extensive interspecific hybridization and genetic diversity.</title>
        <authorList>
            <person name="Bredeson J.V."/>
            <person name="Lyons J.B."/>
            <person name="Prochnik S.E."/>
            <person name="Wu G.A."/>
            <person name="Ha C.M."/>
            <person name="Edsinger-Gonzales E."/>
            <person name="Grimwood J."/>
            <person name="Schmutz J."/>
            <person name="Rabbi I.Y."/>
            <person name="Egesi C."/>
            <person name="Nauluvula P."/>
            <person name="Lebot V."/>
            <person name="Ndunguru J."/>
            <person name="Mkamilo G."/>
            <person name="Bart R.S."/>
            <person name="Setter T.L."/>
            <person name="Gleadow R.M."/>
            <person name="Kulakow P."/>
            <person name="Ferguson M.E."/>
            <person name="Rounsley S."/>
            <person name="Rokhsar D.S."/>
        </authorList>
    </citation>
    <scope>NUCLEOTIDE SEQUENCE [LARGE SCALE GENOMIC DNA]</scope>
    <source>
        <strain evidence="2">cv. AM560-2</strain>
    </source>
</reference>
<proteinExistence type="predicted"/>
<name>A0ACB7I5K2_MANES</name>
<organism evidence="1 2">
    <name type="scientific">Manihot esculenta</name>
    <name type="common">Cassava</name>
    <name type="synonym">Jatropha manihot</name>
    <dbReference type="NCBI Taxonomy" id="3983"/>
    <lineage>
        <taxon>Eukaryota</taxon>
        <taxon>Viridiplantae</taxon>
        <taxon>Streptophyta</taxon>
        <taxon>Embryophyta</taxon>
        <taxon>Tracheophyta</taxon>
        <taxon>Spermatophyta</taxon>
        <taxon>Magnoliopsida</taxon>
        <taxon>eudicotyledons</taxon>
        <taxon>Gunneridae</taxon>
        <taxon>Pentapetalae</taxon>
        <taxon>rosids</taxon>
        <taxon>fabids</taxon>
        <taxon>Malpighiales</taxon>
        <taxon>Euphorbiaceae</taxon>
        <taxon>Crotonoideae</taxon>
        <taxon>Manihoteae</taxon>
        <taxon>Manihot</taxon>
    </lineage>
</organism>
<sequence length="799" mass="90668">MLTMHPHPYTVDSLSKSQELASAIFSSSTPAQISSVCSSIASFLQTHTPDQSRHFFSLTFPTLICKLYGFGDGASPPNETQLASSNGGWIDIILQSKDSDLASRVFSLLSPNGVIFQSIYAVDRQSLVKYVFPVERLPEWARFMLSSERDCQVLNNLCPLFRGKIKEDSIKGSLYYQVQLNVFEYFMFWFAYYPICKGNSENPNNKPTKRTRKLKLENWIWTSSIPGFSHSKRGNEQEFEHNLYVRLLCAYLLAFVPIRDLESHQPYRNSLLHYGRGNDGSILLRAEFFVDTLVHYWLVDNDFSPLPVNVCKSFGLSFSLKSVLGENPPTPNLGEIVKLLVKHLNLSATVVKDSPAQAESPKWRSSVGSFDLKSREFAASLNDSMHVGASWNLWIQRPVYRFVLRTFLFCPVGTSIKNASQVFLVWISFLEPWKVGLGDFLELDAIADGLGKDLKKENERSREGGYSALWQDYVLSNYLYYSSLVMHFIGFAHKFLHTDPELIVQMVLQVMKILTSSKELTDLVKKMDAVFHSKQAGSGKLMLNSLYRYVPLIREHLQDWEDGLCESDADGSFLHEHWNKDLRLFSDGEDGGQQLLQLFILRAEAELQANSGDNLAHNLQLVDSLKAQVSCLFGGYTVKPISFTPETKQPEQSRDEIFKPRRVANRALADVKYRGDRMKRPISDDEVAWLANLLVWLSIWLNENLGLNQEDNNDGGPKWSYVEVSSEVENVCGPSESMKMMFFAISSWFLALCGSAVRLMRKHGVRINLRILASKKVVMVLFMSALFSVLKKAFGFISV</sequence>
<dbReference type="Proteomes" id="UP000091857">
    <property type="component" value="Chromosome 2"/>
</dbReference>
<evidence type="ECO:0000313" key="1">
    <source>
        <dbReference type="EMBL" id="KAG8659484.1"/>
    </source>
</evidence>
<evidence type="ECO:0000313" key="2">
    <source>
        <dbReference type="Proteomes" id="UP000091857"/>
    </source>
</evidence>
<gene>
    <name evidence="1" type="ORF">MANES_02G041400v8</name>
</gene>
<keyword evidence="2" id="KW-1185">Reference proteome</keyword>
<protein>
    <submittedName>
        <fullName evidence="1">Uncharacterized protein</fullName>
    </submittedName>
</protein>
<accession>A0ACB7I5K2</accession>
<comment type="caution">
    <text evidence="1">The sequence shown here is derived from an EMBL/GenBank/DDBJ whole genome shotgun (WGS) entry which is preliminary data.</text>
</comment>